<feature type="domain" description="Chorismate-utilising enzyme C-terminal" evidence="1">
    <location>
        <begin position="129"/>
        <end position="382"/>
    </location>
</feature>
<accession>A0A410K0C0</accession>
<dbReference type="EMBL" id="CP035108">
    <property type="protein sequence ID" value="QAR33823.1"/>
    <property type="molecule type" value="Genomic_DNA"/>
</dbReference>
<dbReference type="Pfam" id="PF00425">
    <property type="entry name" value="Chorismate_bind"/>
    <property type="match status" value="1"/>
</dbReference>
<dbReference type="PRINTS" id="PR00095">
    <property type="entry name" value="ANTSNTHASEI"/>
</dbReference>
<sequence length="391" mass="43565">MRWENELIRRLAAKYRTDIICSNDECACCIEPCAVLEITESTGINEIKDFAFSGEAAGFLSYDYGMILRGVKSAKERSFPLGMLKKYSAKIVFAQNGITGDTDLLKDLPPSPQHKHISLGNRITSSADKNVYMQRCERTLEEIRSGNTYQLNYAVAHSFRDPLFEPLNEFFRLTGDSPAAFAAYFDAGRYKILSSSPERFIKADNGLILSQPIKGTLRTENEGLTDAHRLTENPKECAELAMIIDMIRNDIGISSRLGSVEVSGFKSVFRINSLLQMYGNVTGELREDADVIDLLLDAFPGGSVTGCPKKRSMEIIDSLEPFMRGIYCGSIFRIGGEKNMDSSICIRTGVYDTSEKTFTFYSGSGIVTDSEPPSEYNETMSKTEKFMEVFG</sequence>
<dbReference type="PANTHER" id="PTHR11236:SF50">
    <property type="entry name" value="AMINODEOXYCHORISMATE SYNTHASE COMPONENT 1"/>
    <property type="match status" value="1"/>
</dbReference>
<dbReference type="PANTHER" id="PTHR11236">
    <property type="entry name" value="AMINOBENZOATE/ANTHRANILATE SYNTHASE"/>
    <property type="match status" value="1"/>
</dbReference>
<dbReference type="RefSeq" id="WP_128467108.1">
    <property type="nucleotide sequence ID" value="NZ_CP035108.1"/>
</dbReference>
<dbReference type="Gene3D" id="3.60.120.10">
    <property type="entry name" value="Anthranilate synthase"/>
    <property type="match status" value="1"/>
</dbReference>
<dbReference type="InterPro" id="IPR015890">
    <property type="entry name" value="Chorismate_C"/>
</dbReference>
<dbReference type="InterPro" id="IPR019999">
    <property type="entry name" value="Anth_synth_I-like"/>
</dbReference>
<dbReference type="GO" id="GO:0000162">
    <property type="term" value="P:L-tryptophan biosynthetic process"/>
    <property type="evidence" value="ECO:0007669"/>
    <property type="project" value="TreeGrafter"/>
</dbReference>
<dbReference type="GO" id="GO:0046820">
    <property type="term" value="F:4-amino-4-deoxychorismate synthase activity"/>
    <property type="evidence" value="ECO:0007669"/>
    <property type="project" value="TreeGrafter"/>
</dbReference>
<dbReference type="SUPFAM" id="SSF56322">
    <property type="entry name" value="ADC synthase"/>
    <property type="match status" value="1"/>
</dbReference>
<dbReference type="KEGG" id="gtl:EP073_10515"/>
<organism evidence="2 3">
    <name type="scientific">Geovibrio thiophilus</name>
    <dbReference type="NCBI Taxonomy" id="139438"/>
    <lineage>
        <taxon>Bacteria</taxon>
        <taxon>Pseudomonadati</taxon>
        <taxon>Deferribacterota</taxon>
        <taxon>Deferribacteres</taxon>
        <taxon>Deferribacterales</taxon>
        <taxon>Geovibrionaceae</taxon>
        <taxon>Geovibrio</taxon>
    </lineage>
</organism>
<protein>
    <submittedName>
        <fullName evidence="2">Anthranilate synthase component I family protein</fullName>
    </submittedName>
</protein>
<dbReference type="Proteomes" id="UP000287502">
    <property type="component" value="Chromosome"/>
</dbReference>
<evidence type="ECO:0000313" key="2">
    <source>
        <dbReference type="EMBL" id="QAR33823.1"/>
    </source>
</evidence>
<evidence type="ECO:0000259" key="1">
    <source>
        <dbReference type="Pfam" id="PF00425"/>
    </source>
</evidence>
<dbReference type="OrthoDB" id="9806579at2"/>
<dbReference type="AlphaFoldDB" id="A0A410K0C0"/>
<reference evidence="2 3" key="1">
    <citation type="submission" date="2019-01" db="EMBL/GenBank/DDBJ databases">
        <title>Geovibrio thiophilus DSM 11263, complete genome.</title>
        <authorList>
            <person name="Spring S."/>
            <person name="Bunk B."/>
            <person name="Sproer C."/>
        </authorList>
    </citation>
    <scope>NUCLEOTIDE SEQUENCE [LARGE SCALE GENOMIC DNA]</scope>
    <source>
        <strain evidence="2 3">DSM 11263</strain>
    </source>
</reference>
<name>A0A410K0C0_9BACT</name>
<evidence type="ECO:0000313" key="3">
    <source>
        <dbReference type="Proteomes" id="UP000287502"/>
    </source>
</evidence>
<keyword evidence="3" id="KW-1185">Reference proteome</keyword>
<proteinExistence type="predicted"/>
<dbReference type="InterPro" id="IPR005801">
    <property type="entry name" value="ADC_synthase"/>
</dbReference>
<gene>
    <name evidence="2" type="ORF">EP073_10515</name>
</gene>